<evidence type="ECO:0000259" key="5">
    <source>
        <dbReference type="PROSITE" id="PS50931"/>
    </source>
</evidence>
<dbReference type="CDD" id="cd05466">
    <property type="entry name" value="PBP2_LTTR_substrate"/>
    <property type="match status" value="1"/>
</dbReference>
<comment type="similarity">
    <text evidence="1">Belongs to the LysR transcriptional regulatory family.</text>
</comment>
<evidence type="ECO:0000256" key="1">
    <source>
        <dbReference type="ARBA" id="ARBA00009437"/>
    </source>
</evidence>
<dbReference type="EMBL" id="JBBYAK010000001">
    <property type="protein sequence ID" value="MEL3958584.1"/>
    <property type="molecule type" value="Genomic_DNA"/>
</dbReference>
<dbReference type="InterPro" id="IPR000847">
    <property type="entry name" value="LysR_HTH_N"/>
</dbReference>
<evidence type="ECO:0000256" key="4">
    <source>
        <dbReference type="ARBA" id="ARBA00023163"/>
    </source>
</evidence>
<keyword evidence="3" id="KW-0238">DNA-binding</keyword>
<proteinExistence type="inferred from homology"/>
<dbReference type="Gene3D" id="1.10.10.10">
    <property type="entry name" value="Winged helix-like DNA-binding domain superfamily/Winged helix DNA-binding domain"/>
    <property type="match status" value="1"/>
</dbReference>
<evidence type="ECO:0000256" key="2">
    <source>
        <dbReference type="ARBA" id="ARBA00023015"/>
    </source>
</evidence>
<keyword evidence="4" id="KW-0804">Transcription</keyword>
<dbReference type="PANTHER" id="PTHR30419">
    <property type="entry name" value="HTH-TYPE TRANSCRIPTIONAL REGULATOR YBHD"/>
    <property type="match status" value="1"/>
</dbReference>
<dbReference type="InterPro" id="IPR036390">
    <property type="entry name" value="WH_DNA-bd_sf"/>
</dbReference>
<dbReference type="RefSeq" id="WP_342020562.1">
    <property type="nucleotide sequence ID" value="NZ_CP150143.1"/>
</dbReference>
<keyword evidence="7" id="KW-1185">Reference proteome</keyword>
<dbReference type="Proteomes" id="UP001459714">
    <property type="component" value="Unassembled WGS sequence"/>
</dbReference>
<dbReference type="PROSITE" id="PS50931">
    <property type="entry name" value="HTH_LYSR"/>
    <property type="match status" value="1"/>
</dbReference>
<name>A0ABU9K0C1_9BACI</name>
<dbReference type="SUPFAM" id="SSF46785">
    <property type="entry name" value="Winged helix' DNA-binding domain"/>
    <property type="match status" value="1"/>
</dbReference>
<dbReference type="InterPro" id="IPR036388">
    <property type="entry name" value="WH-like_DNA-bd_sf"/>
</dbReference>
<dbReference type="PANTHER" id="PTHR30419:SF8">
    <property type="entry name" value="NITROGEN ASSIMILATION TRANSCRIPTIONAL ACTIVATOR-RELATED"/>
    <property type="match status" value="1"/>
</dbReference>
<dbReference type="Gene3D" id="3.40.190.290">
    <property type="match status" value="1"/>
</dbReference>
<evidence type="ECO:0000256" key="3">
    <source>
        <dbReference type="ARBA" id="ARBA00023125"/>
    </source>
</evidence>
<gene>
    <name evidence="6" type="ORF">NST17_15585</name>
</gene>
<organism evidence="6 7">
    <name type="scientific">Caldifermentibacillus hisashii</name>
    <dbReference type="NCBI Taxonomy" id="996558"/>
    <lineage>
        <taxon>Bacteria</taxon>
        <taxon>Bacillati</taxon>
        <taxon>Bacillota</taxon>
        <taxon>Bacilli</taxon>
        <taxon>Bacillales</taxon>
        <taxon>Bacillaceae</taxon>
        <taxon>Caldifermentibacillus</taxon>
    </lineage>
</organism>
<dbReference type="InterPro" id="IPR005119">
    <property type="entry name" value="LysR_subst-bd"/>
</dbReference>
<dbReference type="Pfam" id="PF03466">
    <property type="entry name" value="LysR_substrate"/>
    <property type="match status" value="1"/>
</dbReference>
<dbReference type="SUPFAM" id="SSF53850">
    <property type="entry name" value="Periplasmic binding protein-like II"/>
    <property type="match status" value="1"/>
</dbReference>
<reference evidence="6 7" key="1">
    <citation type="submission" date="2024-03" db="EMBL/GenBank/DDBJ databases">
        <title>Bacilli Hybrid Assemblies.</title>
        <authorList>
            <person name="Kovac J."/>
        </authorList>
    </citation>
    <scope>NUCLEOTIDE SEQUENCE [LARGE SCALE GENOMIC DNA]</scope>
    <source>
        <strain evidence="6 7">FSL M8-0022</strain>
    </source>
</reference>
<evidence type="ECO:0000313" key="7">
    <source>
        <dbReference type="Proteomes" id="UP001459714"/>
    </source>
</evidence>
<protein>
    <submittedName>
        <fullName evidence="6">LysR family transcriptional regulator</fullName>
    </submittedName>
</protein>
<evidence type="ECO:0000313" key="6">
    <source>
        <dbReference type="EMBL" id="MEL3958584.1"/>
    </source>
</evidence>
<sequence>MNIEKIKYFIDLVECRNFTETAKKNFVSQTTISQQIASLEKEFDLPLIDRKQIPIEPTQAGWLFYSEAQIIWKQYNHMKAKMANFQQHHTQTLSIEYAAITDMQSLVRFIPTFKENYPNIQLELSKVLLKDIPEFLQKGIYDVAIAFDSAFKGKDTIRTYPLYEGRYCAIVSREHPLFHKKAISKSELYAYPLVMLNPTVIGDSYYLMIQHALKDGYQPNIIRTVDDIETELFHILTENLIGFFPDNHQIAYGEDEIRLIPIEDSHHIFKIEIGYAKENKNPALHLFLRQIRDSFSQ</sequence>
<keyword evidence="2" id="KW-0805">Transcription regulation</keyword>
<dbReference type="InterPro" id="IPR050950">
    <property type="entry name" value="HTH-type_LysR_regulators"/>
</dbReference>
<accession>A0ABU9K0C1</accession>
<dbReference type="Pfam" id="PF00126">
    <property type="entry name" value="HTH_1"/>
    <property type="match status" value="1"/>
</dbReference>
<comment type="caution">
    <text evidence="6">The sequence shown here is derived from an EMBL/GenBank/DDBJ whole genome shotgun (WGS) entry which is preliminary data.</text>
</comment>
<feature type="domain" description="HTH lysR-type" evidence="5">
    <location>
        <begin position="1"/>
        <end position="58"/>
    </location>
</feature>